<evidence type="ECO:0000256" key="2">
    <source>
        <dbReference type="SAM" id="MobiDB-lite"/>
    </source>
</evidence>
<protein>
    <submittedName>
        <fullName evidence="3">Uncharacterized protein</fullName>
    </submittedName>
</protein>
<feature type="compositionally biased region" description="Acidic residues" evidence="2">
    <location>
        <begin position="219"/>
        <end position="264"/>
    </location>
</feature>
<dbReference type="AlphaFoldDB" id="A0A0C9SPS3"/>
<evidence type="ECO:0000313" key="4">
    <source>
        <dbReference type="Proteomes" id="UP000053263"/>
    </source>
</evidence>
<evidence type="ECO:0000256" key="1">
    <source>
        <dbReference type="SAM" id="Coils"/>
    </source>
</evidence>
<feature type="coiled-coil region" evidence="1">
    <location>
        <begin position="334"/>
        <end position="368"/>
    </location>
</feature>
<name>A0A0C9SPS3_PLICR</name>
<dbReference type="EMBL" id="KN832593">
    <property type="protein sequence ID" value="KII82947.1"/>
    <property type="molecule type" value="Genomic_DNA"/>
</dbReference>
<sequence length="684" mass="75066">MAPAASWTATDFDTYKRNKIPAEIDWDKAGAPDAGLPVSARTKFRKAVGQNVGKYLNEYNTGVGRLVGCERCAKTKKVCVINVDRANCATCGVDKKGCSRIRSCREARARQTMDTDSDLVSMGGSQLFDRFLRDYFARKRVARLKKGKAQSEDPKSSKRKRSHPVTPGSSKGKGRAPGPKSTPVDELSGSPPRRSARSKGPGKPWVEARASDLDRSGEEGEGGEDKEDEDEDEEDKDEHEDEDKDEEEDKDEDEDEDEEDDDELTAAQATKRAKMRQEQEKDELTDAEEETQEERDAFWAASEDETSLVKAARLATPYPKSPRSDDESVVAQRYAQVRKQLADARAATDKAEEENAVLSDRVQRYKQRAIHADLAAQKARGDADIATAKLAIAADAHKAEIQTLQADGLKSTASARLAIEDRDKLRDELVSCKFHFDAIVKSRDEEIARLQDRIKSLAQSPPSTAIPDPGAAAHTASLEARLDARGEEVLALQQEITKLRASVAAPNPQDADQHEQPGARATLQDEVARLRGQVTMMAADAIATQERLRSVLRRQDELLTDLAALQPTQPSGGPSAVDEKGVGAKLQEAQFKRARAEASREQRKIYGGQMAGLCVEVGLARTSADAVIDALQQSDSEAALAKMGATTQSLRRVQEHLLQEVMLSRRLQDLRQDVVAGVRARMDS</sequence>
<organism evidence="3 4">
    <name type="scientific">Plicaturopsis crispa FD-325 SS-3</name>
    <dbReference type="NCBI Taxonomy" id="944288"/>
    <lineage>
        <taxon>Eukaryota</taxon>
        <taxon>Fungi</taxon>
        <taxon>Dikarya</taxon>
        <taxon>Basidiomycota</taxon>
        <taxon>Agaricomycotina</taxon>
        <taxon>Agaricomycetes</taxon>
        <taxon>Agaricomycetidae</taxon>
        <taxon>Amylocorticiales</taxon>
        <taxon>Amylocorticiaceae</taxon>
        <taxon>Plicatura</taxon>
        <taxon>Plicaturopsis crispa</taxon>
    </lineage>
</organism>
<feature type="region of interest" description="Disordered" evidence="2">
    <location>
        <begin position="142"/>
        <end position="330"/>
    </location>
</feature>
<gene>
    <name evidence="3" type="ORF">PLICRDRAFT_180863</name>
</gene>
<proteinExistence type="predicted"/>
<dbReference type="Proteomes" id="UP000053263">
    <property type="component" value="Unassembled WGS sequence"/>
</dbReference>
<feature type="compositionally biased region" description="Basic and acidic residues" evidence="2">
    <location>
        <begin position="275"/>
        <end position="284"/>
    </location>
</feature>
<keyword evidence="4" id="KW-1185">Reference proteome</keyword>
<dbReference type="HOGENOM" id="CLU_429004_0_0_1"/>
<evidence type="ECO:0000313" key="3">
    <source>
        <dbReference type="EMBL" id="KII82947.1"/>
    </source>
</evidence>
<accession>A0A0C9SPS3</accession>
<feature type="compositionally biased region" description="Basic and acidic residues" evidence="2">
    <location>
        <begin position="209"/>
        <end position="218"/>
    </location>
</feature>
<keyword evidence="1" id="KW-0175">Coiled coil</keyword>
<reference evidence="3 4" key="1">
    <citation type="submission" date="2014-06" db="EMBL/GenBank/DDBJ databases">
        <title>Evolutionary Origins and Diversification of the Mycorrhizal Mutualists.</title>
        <authorList>
            <consortium name="DOE Joint Genome Institute"/>
            <consortium name="Mycorrhizal Genomics Consortium"/>
            <person name="Kohler A."/>
            <person name="Kuo A."/>
            <person name="Nagy L.G."/>
            <person name="Floudas D."/>
            <person name="Copeland A."/>
            <person name="Barry K.W."/>
            <person name="Cichocki N."/>
            <person name="Veneault-Fourrey C."/>
            <person name="LaButti K."/>
            <person name="Lindquist E.A."/>
            <person name="Lipzen A."/>
            <person name="Lundell T."/>
            <person name="Morin E."/>
            <person name="Murat C."/>
            <person name="Riley R."/>
            <person name="Ohm R."/>
            <person name="Sun H."/>
            <person name="Tunlid A."/>
            <person name="Henrissat B."/>
            <person name="Grigoriev I.V."/>
            <person name="Hibbett D.S."/>
            <person name="Martin F."/>
        </authorList>
    </citation>
    <scope>NUCLEOTIDE SEQUENCE [LARGE SCALE GENOMIC DNA]</scope>
    <source>
        <strain evidence="3 4">FD-325 SS-3</strain>
    </source>
</reference>